<gene>
    <name evidence="1" type="ORF">SAMN05660337_0024</name>
</gene>
<dbReference type="OrthoDB" id="5429738at2"/>
<dbReference type="STRING" id="246191.SAMN05660337_0024"/>
<organism evidence="1 2">
    <name type="scientific">Maridesulfovibrio ferrireducens</name>
    <dbReference type="NCBI Taxonomy" id="246191"/>
    <lineage>
        <taxon>Bacteria</taxon>
        <taxon>Pseudomonadati</taxon>
        <taxon>Thermodesulfobacteriota</taxon>
        <taxon>Desulfovibrionia</taxon>
        <taxon>Desulfovibrionales</taxon>
        <taxon>Desulfovibrionaceae</taxon>
        <taxon>Maridesulfovibrio</taxon>
    </lineage>
</organism>
<protein>
    <submittedName>
        <fullName evidence="1">Uncharacterized protein</fullName>
    </submittedName>
</protein>
<accession>A0A1G9AVG4</accession>
<dbReference type="AlphaFoldDB" id="A0A1G9AVG4"/>
<dbReference type="EMBL" id="FNGA01000001">
    <property type="protein sequence ID" value="SDK30575.1"/>
    <property type="molecule type" value="Genomic_DNA"/>
</dbReference>
<reference evidence="2" key="1">
    <citation type="submission" date="2016-10" db="EMBL/GenBank/DDBJ databases">
        <authorList>
            <person name="Varghese N."/>
            <person name="Submissions S."/>
        </authorList>
    </citation>
    <scope>NUCLEOTIDE SEQUENCE [LARGE SCALE GENOMIC DNA]</scope>
    <source>
        <strain evidence="2">DSM 16995</strain>
    </source>
</reference>
<keyword evidence="2" id="KW-1185">Reference proteome</keyword>
<evidence type="ECO:0000313" key="1">
    <source>
        <dbReference type="EMBL" id="SDK30575.1"/>
    </source>
</evidence>
<name>A0A1G9AVG4_9BACT</name>
<dbReference type="Proteomes" id="UP000199053">
    <property type="component" value="Unassembled WGS sequence"/>
</dbReference>
<evidence type="ECO:0000313" key="2">
    <source>
        <dbReference type="Proteomes" id="UP000199053"/>
    </source>
</evidence>
<proteinExistence type="predicted"/>
<sequence>MKVTKSVSKKSIIGISGHAGAGHVHSHCGFVQDDSAGFAVATEILKKAFPARTTISSVSADLYSGEITVVTDGGGVGKATARRGFTPYEIELLDRGEGLDAVYSQTAAFKVFGRIYGQGILEAPVALQTACCLAVMDTFEKQFPGELVYGLEDMPNKNGGCFGACVEIEGIPVSVMALVNSSDGGVGPDEDLEGNIMLGDKGRAMKDLGLDVVPTIVLESKAYVPSLCQGIDHDRLWVRINKDSDNVYVYEALLKALEKTKFPYINSDTAYPRGTGELKDAVETLGERISQIGSNFSKTKTSAEKVALIAELALLVSQDAGGVTFMSSHMHDQVGGGGIMPGMCAVLSMTVSEAYIRKWKIPAFVPADSVKFLQVISEALPVLATNIHEATEQLNERFSFNKDDHEFLFGSKTVRS</sequence>
<dbReference type="RefSeq" id="WP_092157087.1">
    <property type="nucleotide sequence ID" value="NZ_FNGA01000001.1"/>
</dbReference>